<feature type="region of interest" description="Disordered" evidence="1">
    <location>
        <begin position="79"/>
        <end position="106"/>
    </location>
</feature>
<organism evidence="2 3">
    <name type="scientific">Sclerotinia nivalis</name>
    <dbReference type="NCBI Taxonomy" id="352851"/>
    <lineage>
        <taxon>Eukaryota</taxon>
        <taxon>Fungi</taxon>
        <taxon>Dikarya</taxon>
        <taxon>Ascomycota</taxon>
        <taxon>Pezizomycotina</taxon>
        <taxon>Leotiomycetes</taxon>
        <taxon>Helotiales</taxon>
        <taxon>Sclerotiniaceae</taxon>
        <taxon>Sclerotinia</taxon>
    </lineage>
</organism>
<evidence type="ECO:0000313" key="3">
    <source>
        <dbReference type="Proteomes" id="UP001152300"/>
    </source>
</evidence>
<reference evidence="2" key="1">
    <citation type="submission" date="2022-11" db="EMBL/GenBank/DDBJ databases">
        <title>Genome Resource of Sclerotinia nivalis Strain SnTB1, a Plant Pathogen Isolated from American Ginseng.</title>
        <authorList>
            <person name="Fan S."/>
        </authorList>
    </citation>
    <scope>NUCLEOTIDE SEQUENCE</scope>
    <source>
        <strain evidence="2">SnTB1</strain>
    </source>
</reference>
<protein>
    <recommendedName>
        <fullName evidence="4">Gag-like protein</fullName>
    </recommendedName>
</protein>
<gene>
    <name evidence="2" type="ORF">OCU04_004803</name>
</gene>
<evidence type="ECO:0000256" key="1">
    <source>
        <dbReference type="SAM" id="MobiDB-lite"/>
    </source>
</evidence>
<dbReference type="Proteomes" id="UP001152300">
    <property type="component" value="Unassembled WGS sequence"/>
</dbReference>
<proteinExistence type="predicted"/>
<accession>A0A9X0DNW6</accession>
<dbReference type="EMBL" id="JAPEIS010000004">
    <property type="protein sequence ID" value="KAJ8067458.1"/>
    <property type="molecule type" value="Genomic_DNA"/>
</dbReference>
<comment type="caution">
    <text evidence="2">The sequence shown here is derived from an EMBL/GenBank/DDBJ whole genome shotgun (WGS) entry which is preliminary data.</text>
</comment>
<sequence length="497" mass="54646">MPPTPSTPSLSQALINIVNTATNRANEGQQIFSPIASLWDDYLNTEAVRALPVRLRKPLIALCTDISLTANKHFDAFINGSHPPRSTKPSTKISVNPLGPDVQTSQPVLAPKTAKPIKAPATVQYLKDSTYAQKAATPLPPIIQSTNPKTGNRTGSQPKTQSQISHKTDIRLFVRIGLDHPARKAGSFAVLSALKGQLGNDAKLLKEVQTINTGFALCTNSLANLTALENLSNIIEKVFETCKIERQQLWITYRLNYIPRTVTTLGDSQQLIIIPVESETILDAIIDNTGQQAIQAIESIQSKESGLYNSTWFLSFPALQHTALPKNLRILGTTINISQIVFKPKIIQCTRCFQWHNTRACSRPERCRICSTTEHTEKNHSTRYNTTHACPARCLHCGGPHPADDLHCPLRLTHKGPKSKSEKQAIQKTSKEARVRACANTKCSRTPKADSPMEEPIAPSTPIRTPSILSSLIPPPSNLSNRFITLEAPPFPIPFNV</sequence>
<feature type="region of interest" description="Disordered" evidence="1">
    <location>
        <begin position="443"/>
        <end position="463"/>
    </location>
</feature>
<evidence type="ECO:0008006" key="4">
    <source>
        <dbReference type="Google" id="ProtNLM"/>
    </source>
</evidence>
<dbReference type="OrthoDB" id="4526357at2759"/>
<feature type="region of interest" description="Disordered" evidence="1">
    <location>
        <begin position="140"/>
        <end position="164"/>
    </location>
</feature>
<dbReference type="AlphaFoldDB" id="A0A9X0DNW6"/>
<keyword evidence="3" id="KW-1185">Reference proteome</keyword>
<name>A0A9X0DNW6_9HELO</name>
<feature type="compositionally biased region" description="Polar residues" evidence="1">
    <location>
        <begin position="143"/>
        <end position="164"/>
    </location>
</feature>
<evidence type="ECO:0000313" key="2">
    <source>
        <dbReference type="EMBL" id="KAJ8067458.1"/>
    </source>
</evidence>